<sequence length="145" mass="15473">MAARMRRREAGQKRFLGGGSANGDSGIVGGPTLDEIELQKCLQAGDGCTRRELELLLFLKAANEPRHLQNGARRAVAIGLFPMILGILGVILACLGIIPGTHGGAEWPNRRRRIEKRARALRIDRTADTGRPGEGGEGPEGAADL</sequence>
<feature type="transmembrane region" description="Helical" evidence="2">
    <location>
        <begin position="75"/>
        <end position="98"/>
    </location>
</feature>
<organism evidence="3 4">
    <name type="scientific">Cylindrodendrum hubeiense</name>
    <dbReference type="NCBI Taxonomy" id="595255"/>
    <lineage>
        <taxon>Eukaryota</taxon>
        <taxon>Fungi</taxon>
        <taxon>Dikarya</taxon>
        <taxon>Ascomycota</taxon>
        <taxon>Pezizomycotina</taxon>
        <taxon>Sordariomycetes</taxon>
        <taxon>Hypocreomycetidae</taxon>
        <taxon>Hypocreales</taxon>
        <taxon>Nectriaceae</taxon>
        <taxon>Cylindrodendrum</taxon>
    </lineage>
</organism>
<proteinExistence type="predicted"/>
<dbReference type="AlphaFoldDB" id="A0A9P5L9U0"/>
<keyword evidence="2" id="KW-0812">Transmembrane</keyword>
<comment type="caution">
    <text evidence="3">The sequence shown here is derived from an EMBL/GenBank/DDBJ whole genome shotgun (WGS) entry which is preliminary data.</text>
</comment>
<keyword evidence="2" id="KW-0472">Membrane</keyword>
<evidence type="ECO:0000313" key="3">
    <source>
        <dbReference type="EMBL" id="KAF7547694.1"/>
    </source>
</evidence>
<accession>A0A9P5L9U0</accession>
<evidence type="ECO:0000256" key="1">
    <source>
        <dbReference type="SAM" id="MobiDB-lite"/>
    </source>
</evidence>
<name>A0A9P5L9U0_9HYPO</name>
<protein>
    <submittedName>
        <fullName evidence="3">Uncharacterized protein</fullName>
    </submittedName>
</protein>
<dbReference type="EMBL" id="JAANBB010000170">
    <property type="protein sequence ID" value="KAF7547694.1"/>
    <property type="molecule type" value="Genomic_DNA"/>
</dbReference>
<keyword evidence="2" id="KW-1133">Transmembrane helix</keyword>
<feature type="region of interest" description="Disordered" evidence="1">
    <location>
        <begin position="1"/>
        <end position="23"/>
    </location>
</feature>
<dbReference type="Proteomes" id="UP000722485">
    <property type="component" value="Unassembled WGS sequence"/>
</dbReference>
<keyword evidence="4" id="KW-1185">Reference proteome</keyword>
<feature type="region of interest" description="Disordered" evidence="1">
    <location>
        <begin position="121"/>
        <end position="145"/>
    </location>
</feature>
<gene>
    <name evidence="3" type="ORF">G7Z17_g7540</name>
</gene>
<evidence type="ECO:0000313" key="4">
    <source>
        <dbReference type="Proteomes" id="UP000722485"/>
    </source>
</evidence>
<reference evidence="3" key="1">
    <citation type="submission" date="2020-03" db="EMBL/GenBank/DDBJ databases">
        <title>Draft Genome Sequence of Cylindrodendrum hubeiense.</title>
        <authorList>
            <person name="Buettner E."/>
            <person name="Kellner H."/>
        </authorList>
    </citation>
    <scope>NUCLEOTIDE SEQUENCE</scope>
    <source>
        <strain evidence="3">IHI 201604</strain>
    </source>
</reference>
<evidence type="ECO:0000256" key="2">
    <source>
        <dbReference type="SAM" id="Phobius"/>
    </source>
</evidence>